<evidence type="ECO:0000313" key="2">
    <source>
        <dbReference type="Proteomes" id="UP000198964"/>
    </source>
</evidence>
<evidence type="ECO:0000313" key="1">
    <source>
        <dbReference type="EMBL" id="SFF19355.1"/>
    </source>
</evidence>
<protein>
    <submittedName>
        <fullName evidence="1">Uncharacterized protein</fullName>
    </submittedName>
</protein>
<dbReference type="RefSeq" id="WP_139218243.1">
    <property type="nucleotide sequence ID" value="NZ_FONW01000003.1"/>
</dbReference>
<sequence>MAHTLKLHIWKVLLKPSMTKQKDVPNEMLLNRIKAINGTESGDPYIAFAKGYIESFNGRFAKNRKRTKSFAPIVEKIYTKSNQNLIYGFLQGGPTGIEQYIKPNSDYKRDSTDVGVDDVVNLDYYFHFWIPADTNYAYIMLQSYSEVNRGIAGPFFEHLHEFLGKYGYIMRGKEPKVPKPIKEMFMEESVIIGMDIIKDRTSPADRKRFNQALHESEKAKFKLSVSGISMPFSWFQKHFKMSKRGNPFFIDLSELGITDPNDYIANVRYRDPITNTSTQAKLSDLLNIRPTIVLPESVKKKGSEYPDLDKVFVFCNQQLQMLLLEEKYATVDEYQG</sequence>
<name>A0A1I2GP53_9BACT</name>
<keyword evidence="2" id="KW-1185">Reference proteome</keyword>
<dbReference type="Proteomes" id="UP000198964">
    <property type="component" value="Unassembled WGS sequence"/>
</dbReference>
<dbReference type="EMBL" id="FONW01000003">
    <property type="protein sequence ID" value="SFF19355.1"/>
    <property type="molecule type" value="Genomic_DNA"/>
</dbReference>
<organism evidence="1 2">
    <name type="scientific">Sunxiuqinia elliptica</name>
    <dbReference type="NCBI Taxonomy" id="655355"/>
    <lineage>
        <taxon>Bacteria</taxon>
        <taxon>Pseudomonadati</taxon>
        <taxon>Bacteroidota</taxon>
        <taxon>Bacteroidia</taxon>
        <taxon>Marinilabiliales</taxon>
        <taxon>Prolixibacteraceae</taxon>
        <taxon>Sunxiuqinia</taxon>
    </lineage>
</organism>
<accession>A0A1I2GP53</accession>
<reference evidence="1 2" key="1">
    <citation type="submission" date="2016-10" db="EMBL/GenBank/DDBJ databases">
        <authorList>
            <person name="de Groot N.N."/>
        </authorList>
    </citation>
    <scope>NUCLEOTIDE SEQUENCE [LARGE SCALE GENOMIC DNA]</scope>
    <source>
        <strain evidence="1 2">CGMCC 1.9156</strain>
    </source>
</reference>
<dbReference type="AlphaFoldDB" id="A0A1I2GP53"/>
<gene>
    <name evidence="1" type="ORF">SAMN05216283_10365</name>
</gene>
<proteinExistence type="predicted"/>